<evidence type="ECO:0000313" key="2">
    <source>
        <dbReference type="Proteomes" id="UP001174691"/>
    </source>
</evidence>
<protein>
    <submittedName>
        <fullName evidence="1">Uncharacterized protein</fullName>
    </submittedName>
</protein>
<reference evidence="1" key="1">
    <citation type="submission" date="2022-07" db="EMBL/GenBank/DDBJ databases">
        <title>Fungi with potential for degradation of polypropylene.</title>
        <authorList>
            <person name="Gostincar C."/>
        </authorList>
    </citation>
    <scope>NUCLEOTIDE SEQUENCE</scope>
    <source>
        <strain evidence="1">EXF-13287</strain>
    </source>
</reference>
<proteinExistence type="predicted"/>
<sequence length="78" mass="7935">MEGSAADKLSANGRLSEGIETVAGWDADGTSEVKLCTGGIEVGIGTGTIVGTETCDGATTVLRTDVLMLARELRVLPP</sequence>
<evidence type="ECO:0000313" key="1">
    <source>
        <dbReference type="EMBL" id="KAJ9143930.1"/>
    </source>
</evidence>
<accession>A0AA38RWU3</accession>
<dbReference type="EMBL" id="JANBVN010000106">
    <property type="protein sequence ID" value="KAJ9143930.1"/>
    <property type="molecule type" value="Genomic_DNA"/>
</dbReference>
<name>A0AA38RWU3_9PEZI</name>
<comment type="caution">
    <text evidence="1">The sequence shown here is derived from an EMBL/GenBank/DDBJ whole genome shotgun (WGS) entry which is preliminary data.</text>
</comment>
<keyword evidence="2" id="KW-1185">Reference proteome</keyword>
<dbReference type="Proteomes" id="UP001174691">
    <property type="component" value="Unassembled WGS sequence"/>
</dbReference>
<dbReference type="AlphaFoldDB" id="A0AA38RWU3"/>
<gene>
    <name evidence="1" type="ORF">NKR19_g6664</name>
</gene>
<organism evidence="1 2">
    <name type="scientific">Coniochaeta hoffmannii</name>
    <dbReference type="NCBI Taxonomy" id="91930"/>
    <lineage>
        <taxon>Eukaryota</taxon>
        <taxon>Fungi</taxon>
        <taxon>Dikarya</taxon>
        <taxon>Ascomycota</taxon>
        <taxon>Pezizomycotina</taxon>
        <taxon>Sordariomycetes</taxon>
        <taxon>Sordariomycetidae</taxon>
        <taxon>Coniochaetales</taxon>
        <taxon>Coniochaetaceae</taxon>
        <taxon>Coniochaeta</taxon>
    </lineage>
</organism>